<evidence type="ECO:0000313" key="3">
    <source>
        <dbReference type="EMBL" id="PWN93455.1"/>
    </source>
</evidence>
<dbReference type="STRING" id="215250.A0A316Z044"/>
<feature type="region of interest" description="Disordered" evidence="1">
    <location>
        <begin position="564"/>
        <end position="589"/>
    </location>
</feature>
<keyword evidence="4" id="KW-1185">Reference proteome</keyword>
<dbReference type="OrthoDB" id="160374at2759"/>
<organism evidence="3 4">
    <name type="scientific">Acaromyces ingoldii</name>
    <dbReference type="NCBI Taxonomy" id="215250"/>
    <lineage>
        <taxon>Eukaryota</taxon>
        <taxon>Fungi</taxon>
        <taxon>Dikarya</taxon>
        <taxon>Basidiomycota</taxon>
        <taxon>Ustilaginomycotina</taxon>
        <taxon>Exobasidiomycetes</taxon>
        <taxon>Exobasidiales</taxon>
        <taxon>Cryptobasidiaceae</taxon>
        <taxon>Acaromyces</taxon>
    </lineage>
</organism>
<dbReference type="InParanoid" id="A0A316Z044"/>
<dbReference type="Pfam" id="PF10441">
    <property type="entry name" value="Urb2"/>
    <property type="match status" value="1"/>
</dbReference>
<protein>
    <recommendedName>
        <fullName evidence="2">Nucleolar 27S pre-rRNA processing Urb2/Npa2 C-terminal domain-containing protein</fullName>
    </recommendedName>
</protein>
<sequence length="1493" mass="163107">MASTEEASWLMSNGIKTSEDLVRALKGSSAAFDKVKVASEAWTDAGFDVARKEQLLLDWAMDVLSNESKASKSAAGAKGKGREQEHLTLRADFWTLLDRVASAVDEAVLASTSARTHPLLAISRTIDSIASVEASSTTVLIEAASRALSVVIAGQRSGQVSIDGCHDIMLALCNAVIACTSTSEKTEVSGRREAWVQGISRLLLPLMDVWLGLLERGANAKKSYRFFLDKMLEAYAQVLYRLDMLSLPAHTALRTALGRLPSACLFRSNQLPQVDQIDALKRHTEEIFSKIREAPAADRTAVAHLLPLLLTHLHSRVSQLSRAASSVAPSTSRSTIAPSRHVSDQLTRQAIFYAFLEPAFALLRQLEANEESSLELKEESLRVRIQLLKVIEAKQLYASADIFADQLFELFKDSAQAAQGALEIEGLSDLSMELLLLIRRLDEIAVEDAISDVALKIATTTNPSDEQSAVTRELLAMMCSKATRSREVPDFVNVLLAAVQAAIKQQRLSSIEALQSCTFTPWFFENHLAPALAQFVVPEQTVPLVDSLRVALLPHVQAATEAAATTLKEGSDRKRRRTSESKRKANENNVVSTESAQAIVLMNLAAEVMKSLALAEPVLTQASSAAKRLYDEVALACMDIGIENPSSHDSGPLAAAALELRASLANRQWKSSQDDGTMHMDDAGADNGAQDLSAWMDASLDERFDAFEGLLSDDSTHAELRIMTHNTLLQRIDRDTRRGKTESPYARLLENDHFGLMTSSMPHRKSIEPPSFGVHGCQKDAEVPLLWTYAAWRWLPLLDQLASQKLLERMAAVAVGIIAGHHEPGSLLDIVARTLTKDGSNLELGRWREAVLSCLEERLVNKKVASGVDRSSVYAVLLKLPLPYLSMTTRTRFATAALDIDREMRSSKLTEAAEANWAAIRWWFASFLAHPSSELKDLDIELEDLMSFATASGEHGDDVTKASSRLFDVTTSSLVSSIRRKEKASERIALLASLMDRTRRDSKYGDAHQLVLHAALTLAESSAEAADVILAKVTKQERWLLPQLDRSNLTATIRQVRRLRSNIRAEQLRKKSLGNQDCDEDDSSSLAEGAIELLLSVVDDVNGGSFDADANKMCVELLDLLREVQGPDALMRAADAFPIYLEAALSSSTAVDVYAATSLFVDLASSSPIQLYDAALSNLVGTLVADSEEDGKRKKGTLQTCALLLCNGPEGTLTMAQRHFGTFISAVTSIIVASMRRGDHDVVFHSIQSIEAIIAGRILLLRFQDMADLLVLMSCLCSSSFTSSDAEVVGQVGHTSGRAIARSIISTLSTTVRLRQDLVSRLVAQLTTVLVQLVGLFRSLRVAVSATGGRAPPQIRAAQRQVPTWLDLEKEPLGVEEARLFARLLATITTRSTTASALSLPKKKADNKALSRAFSNHAAYVLIAYVRTLVGGGDSATTISSEVRTELLLGLMGLCDIVGEHQRDAAMMLLEQGERLLFKNVWNEWEKKRYKGV</sequence>
<reference evidence="3 4" key="1">
    <citation type="journal article" date="2018" name="Mol. Biol. Evol.">
        <title>Broad Genomic Sampling Reveals a Smut Pathogenic Ancestry of the Fungal Clade Ustilaginomycotina.</title>
        <authorList>
            <person name="Kijpornyongpan T."/>
            <person name="Mondo S.J."/>
            <person name="Barry K."/>
            <person name="Sandor L."/>
            <person name="Lee J."/>
            <person name="Lipzen A."/>
            <person name="Pangilinan J."/>
            <person name="LaButti K."/>
            <person name="Hainaut M."/>
            <person name="Henrissat B."/>
            <person name="Grigoriev I.V."/>
            <person name="Spatafora J.W."/>
            <person name="Aime M.C."/>
        </authorList>
    </citation>
    <scope>NUCLEOTIDE SEQUENCE [LARGE SCALE GENOMIC DNA]</scope>
    <source>
        <strain evidence="3 4">MCA 4198</strain>
    </source>
</reference>
<dbReference type="Proteomes" id="UP000245768">
    <property type="component" value="Unassembled WGS sequence"/>
</dbReference>
<dbReference type="GeneID" id="37042432"/>
<dbReference type="InterPro" id="IPR018849">
    <property type="entry name" value="Urb2/Npa2_C"/>
</dbReference>
<dbReference type="RefSeq" id="XP_025380653.1">
    <property type="nucleotide sequence ID" value="XM_025520516.1"/>
</dbReference>
<gene>
    <name evidence="3" type="ORF">FA10DRAFT_264104</name>
</gene>
<proteinExistence type="predicted"/>
<accession>A0A316Z044</accession>
<evidence type="ECO:0000313" key="4">
    <source>
        <dbReference type="Proteomes" id="UP000245768"/>
    </source>
</evidence>
<name>A0A316Z044_9BASI</name>
<feature type="domain" description="Nucleolar 27S pre-rRNA processing Urb2/Npa2 C-terminal" evidence="2">
    <location>
        <begin position="1248"/>
        <end position="1492"/>
    </location>
</feature>
<evidence type="ECO:0000259" key="2">
    <source>
        <dbReference type="Pfam" id="PF10441"/>
    </source>
</evidence>
<dbReference type="EMBL" id="KZ819634">
    <property type="protein sequence ID" value="PWN93455.1"/>
    <property type="molecule type" value="Genomic_DNA"/>
</dbReference>
<evidence type="ECO:0000256" key="1">
    <source>
        <dbReference type="SAM" id="MobiDB-lite"/>
    </source>
</evidence>